<dbReference type="GO" id="GO:0042732">
    <property type="term" value="P:D-xylose metabolic process"/>
    <property type="evidence" value="ECO:0007669"/>
    <property type="project" value="UniProtKB-UniRule"/>
</dbReference>
<accession>A0A162F307</accession>
<dbReference type="Gene3D" id="3.20.20.150">
    <property type="entry name" value="Divalent-metal-dependent TIM barrel enzymes"/>
    <property type="match status" value="1"/>
</dbReference>
<feature type="binding site" evidence="10">
    <location>
        <position position="230"/>
    </location>
    <ligand>
        <name>Mg(2+)</name>
        <dbReference type="ChEBI" id="CHEBI:18420"/>
        <label>1</label>
    </ligand>
</feature>
<gene>
    <name evidence="10" type="primary">xylA</name>
    <name evidence="13" type="ORF">AZF04_14390</name>
</gene>
<dbReference type="PROSITE" id="PS51415">
    <property type="entry name" value="XYLOSE_ISOMERASE"/>
    <property type="match status" value="1"/>
</dbReference>
<dbReference type="Proteomes" id="UP000075806">
    <property type="component" value="Unassembled WGS sequence"/>
</dbReference>
<comment type="caution">
    <text evidence="13">The sequence shown here is derived from an EMBL/GenBank/DDBJ whole genome shotgun (WGS) entry which is preliminary data.</text>
</comment>
<feature type="binding site" evidence="10">
    <location>
        <position position="337"/>
    </location>
    <ligand>
        <name>Mg(2+)</name>
        <dbReference type="ChEBI" id="CHEBI:18420"/>
        <label>1</label>
    </ligand>
</feature>
<feature type="binding site" evidence="10">
    <location>
        <position position="266"/>
    </location>
    <ligand>
        <name>Mg(2+)</name>
        <dbReference type="ChEBI" id="CHEBI:18420"/>
        <label>2</label>
    </ligand>
</feature>
<comment type="subunit">
    <text evidence="2 10 12">Homotetramer.</text>
</comment>
<dbReference type="NCBIfam" id="NF003998">
    <property type="entry name" value="PRK05474.1"/>
    <property type="match status" value="1"/>
</dbReference>
<dbReference type="NCBIfam" id="TIGR02630">
    <property type="entry name" value="xylose_isom_A"/>
    <property type="match status" value="1"/>
</dbReference>
<comment type="catalytic activity">
    <reaction evidence="9 10 11">
        <text>alpha-D-xylose = alpha-D-xylulofuranose</text>
        <dbReference type="Rhea" id="RHEA:22816"/>
        <dbReference type="ChEBI" id="CHEBI:28518"/>
        <dbReference type="ChEBI" id="CHEBI:188998"/>
        <dbReference type="EC" id="5.3.1.5"/>
    </reaction>
</comment>
<dbReference type="PANTHER" id="PTHR48408">
    <property type="match status" value="1"/>
</dbReference>
<dbReference type="EMBL" id="LTAO01000002">
    <property type="protein sequence ID" value="KYG34376.1"/>
    <property type="molecule type" value="Genomic_DNA"/>
</dbReference>
<evidence type="ECO:0000256" key="10">
    <source>
        <dbReference type="HAMAP-Rule" id="MF_00455"/>
    </source>
</evidence>
<evidence type="ECO:0000256" key="4">
    <source>
        <dbReference type="ARBA" id="ARBA00018232"/>
    </source>
</evidence>
<feature type="binding site" evidence="10">
    <location>
        <position position="305"/>
    </location>
    <ligand>
        <name>Mg(2+)</name>
        <dbReference type="ChEBI" id="CHEBI:18420"/>
        <label>2</label>
    </ligand>
</feature>
<dbReference type="PANTHER" id="PTHR48408:SF1">
    <property type="entry name" value="XYLOSE ISOMERASE"/>
    <property type="match status" value="1"/>
</dbReference>
<dbReference type="GO" id="GO:0009045">
    <property type="term" value="F:xylose isomerase activity"/>
    <property type="evidence" value="ECO:0007669"/>
    <property type="project" value="UniProtKB-UniRule"/>
</dbReference>
<protein>
    <recommendedName>
        <fullName evidence="4 10">Xylose isomerase</fullName>
        <ecNumber evidence="3 10">5.3.1.5</ecNumber>
    </recommendedName>
</protein>
<comment type="subcellular location">
    <subcellularLocation>
        <location evidence="10 12">Cytoplasm</location>
    </subcellularLocation>
</comment>
<keyword evidence="10" id="KW-0963">Cytoplasm</keyword>
<comment type="similarity">
    <text evidence="1 10 11">Belongs to the xylose isomerase family.</text>
</comment>
<evidence type="ECO:0000256" key="11">
    <source>
        <dbReference type="RuleBase" id="RU000609"/>
    </source>
</evidence>
<dbReference type="PRINTS" id="PR00688">
    <property type="entry name" value="XYLOSISMRASE"/>
</dbReference>
<dbReference type="STRING" id="519424.AZF04_14390"/>
<dbReference type="OrthoDB" id="9763981at2"/>
<keyword evidence="7 10" id="KW-0413">Isomerase</keyword>
<dbReference type="GO" id="GO:0000287">
    <property type="term" value="F:magnesium ion binding"/>
    <property type="evidence" value="ECO:0007669"/>
    <property type="project" value="UniProtKB-UniRule"/>
</dbReference>
<evidence type="ECO:0000256" key="5">
    <source>
        <dbReference type="ARBA" id="ARBA00022629"/>
    </source>
</evidence>
<feature type="active site" evidence="10">
    <location>
        <position position="99"/>
    </location>
</feature>
<evidence type="ECO:0000256" key="3">
    <source>
        <dbReference type="ARBA" id="ARBA00011958"/>
    </source>
</evidence>
<keyword evidence="8 10" id="KW-0119">Carbohydrate metabolism</keyword>
<keyword evidence="5 10" id="KW-0859">Xylose metabolism</keyword>
<keyword evidence="10" id="KW-0460">Magnesium</keyword>
<proteinExistence type="inferred from homology"/>
<dbReference type="GO" id="GO:0005737">
    <property type="term" value="C:cytoplasm"/>
    <property type="evidence" value="ECO:0007669"/>
    <property type="project" value="UniProtKB-SubCell"/>
</dbReference>
<dbReference type="EC" id="5.3.1.5" evidence="3 10"/>
<evidence type="ECO:0000256" key="1">
    <source>
        <dbReference type="ARBA" id="ARBA00005765"/>
    </source>
</evidence>
<organism evidence="13 14">
    <name type="scientific">Alkalihalobacillus trypoxylicola</name>
    <dbReference type="NCBI Taxonomy" id="519424"/>
    <lineage>
        <taxon>Bacteria</taxon>
        <taxon>Bacillati</taxon>
        <taxon>Bacillota</taxon>
        <taxon>Bacilli</taxon>
        <taxon>Bacillales</taxon>
        <taxon>Bacillaceae</taxon>
        <taxon>Alkalihalobacillus</taxon>
    </lineage>
</organism>
<dbReference type="RefSeq" id="WP_061947543.1">
    <property type="nucleotide sequence ID" value="NZ_LTAO01000002.1"/>
</dbReference>
<feature type="binding site" evidence="10">
    <location>
        <position position="307"/>
    </location>
    <ligand>
        <name>Mg(2+)</name>
        <dbReference type="ChEBI" id="CHEBI:18420"/>
        <label>2</label>
    </ligand>
</feature>
<evidence type="ECO:0000256" key="2">
    <source>
        <dbReference type="ARBA" id="ARBA00011881"/>
    </source>
</evidence>
<dbReference type="HAMAP" id="MF_00455">
    <property type="entry name" value="Xylose_isom_A"/>
    <property type="match status" value="1"/>
</dbReference>
<keyword evidence="6 10" id="KW-0479">Metal-binding</keyword>
<feature type="active site" evidence="10">
    <location>
        <position position="102"/>
    </location>
</feature>
<feature type="binding site" evidence="10">
    <location>
        <position position="266"/>
    </location>
    <ligand>
        <name>Mg(2+)</name>
        <dbReference type="ChEBI" id="CHEBI:18420"/>
        <label>1</label>
    </ligand>
</feature>
<evidence type="ECO:0000256" key="7">
    <source>
        <dbReference type="ARBA" id="ARBA00023235"/>
    </source>
</evidence>
<evidence type="ECO:0000256" key="12">
    <source>
        <dbReference type="RuleBase" id="RU000610"/>
    </source>
</evidence>
<dbReference type="InterPro" id="IPR036237">
    <property type="entry name" value="Xyl_isomerase-like_sf"/>
</dbReference>
<dbReference type="InterPro" id="IPR001998">
    <property type="entry name" value="Xylose_isomerase"/>
</dbReference>
<dbReference type="SUPFAM" id="SSF51658">
    <property type="entry name" value="Xylose isomerase-like"/>
    <property type="match status" value="1"/>
</dbReference>
<name>A0A162F307_9BACI</name>
<evidence type="ECO:0000313" key="14">
    <source>
        <dbReference type="Proteomes" id="UP000075806"/>
    </source>
</evidence>
<evidence type="ECO:0000256" key="6">
    <source>
        <dbReference type="ARBA" id="ARBA00022723"/>
    </source>
</evidence>
<evidence type="ECO:0000256" key="9">
    <source>
        <dbReference type="ARBA" id="ARBA00033659"/>
    </source>
</evidence>
<comment type="cofactor">
    <cofactor evidence="10">
        <name>Mg(2+)</name>
        <dbReference type="ChEBI" id="CHEBI:18420"/>
    </cofactor>
    <text evidence="10">Binds 2 magnesium ions per subunit.</text>
</comment>
<evidence type="ECO:0000313" key="13">
    <source>
        <dbReference type="EMBL" id="KYG34376.1"/>
    </source>
</evidence>
<evidence type="ECO:0000256" key="8">
    <source>
        <dbReference type="ARBA" id="ARBA00023277"/>
    </source>
</evidence>
<feature type="binding site" evidence="10">
    <location>
        <position position="294"/>
    </location>
    <ligand>
        <name>Mg(2+)</name>
        <dbReference type="ChEBI" id="CHEBI:18420"/>
        <label>1</label>
    </ligand>
</feature>
<dbReference type="AlphaFoldDB" id="A0A162F307"/>
<keyword evidence="14" id="KW-1185">Reference proteome</keyword>
<sequence>MSYFSGIEKIGYEGEGSKNPFAFKHYDKSQVVLGKTMEEHLRFAVAYWHTFTADGTDPFGQGTMVRPWDKWSYLDLAKKRVEASFEFYEKLDVPFFCFHDRDIAPEGENLKETNENLDVIVSMIKDYMKTSKVKLLWNTANMFTNPRFVHGAATTSNAEVFAYAAAQVKKGLEVGKELGSDNYVFWGGREGYESLLNTDYKLEQDNIARFYHMALAYADEIGYTGQFLIEPKPKEPSKHQYDFDAATTISFLKTYDLDKRFKLNLEANHATLAGHTFEHELRVARSADMLGSIDANQGDLLLGWDTDEFPTDLYATTLALYEIVENGGLGKGGVNFDAKVRRTSFQTDDLFLAHIAGMDAFAKSLKVVEKLKEDRFFESILEERYETFSNGIGKEIVDGKADFHALEKYALTQAPIQNKSGRIELIKARLNEYLFSK</sequence>
<feature type="binding site" evidence="10">
    <location>
        <position position="269"/>
    </location>
    <ligand>
        <name>Mg(2+)</name>
        <dbReference type="ChEBI" id="CHEBI:18420"/>
        <label>2</label>
    </ligand>
</feature>
<dbReference type="InterPro" id="IPR013452">
    <property type="entry name" value="Xylose_isom_bac"/>
</dbReference>
<reference evidence="13" key="1">
    <citation type="submission" date="2016-02" db="EMBL/GenBank/DDBJ databases">
        <title>Genome sequence of Bacillus trypoxylicola KCTC 13244(T).</title>
        <authorList>
            <person name="Jeong H."/>
            <person name="Park S.-H."/>
            <person name="Choi S.-K."/>
        </authorList>
    </citation>
    <scope>NUCLEOTIDE SEQUENCE [LARGE SCALE GENOMIC DNA]</scope>
    <source>
        <strain evidence="13">KCTC 13244</strain>
    </source>
</reference>